<protein>
    <submittedName>
        <fullName evidence="2">Uncharacterized protein</fullName>
    </submittedName>
</protein>
<sequence length="133" mass="15184">MVKGAYFGAKTKTFEDILFLTNTPYPGKEIRRISTKSSLENAYSQFPIRRIHLLPYAVSMKITIQRYEDIYILGMYIVFIVNFARTLRDTPQYVIILTKAGNPVKKILLKLNMITGNIKMEVKVPGSSCLTNS</sequence>
<name>A0A6L2JE49_TANCI</name>
<feature type="transmembrane region" description="Helical" evidence="1">
    <location>
        <begin position="70"/>
        <end position="87"/>
    </location>
</feature>
<reference evidence="2" key="1">
    <citation type="journal article" date="2019" name="Sci. Rep.">
        <title>Draft genome of Tanacetum cinerariifolium, the natural source of mosquito coil.</title>
        <authorList>
            <person name="Yamashiro T."/>
            <person name="Shiraishi A."/>
            <person name="Satake H."/>
            <person name="Nakayama K."/>
        </authorList>
    </citation>
    <scope>NUCLEOTIDE SEQUENCE</scope>
</reference>
<evidence type="ECO:0000256" key="1">
    <source>
        <dbReference type="SAM" id="Phobius"/>
    </source>
</evidence>
<evidence type="ECO:0000313" key="2">
    <source>
        <dbReference type="EMBL" id="GEU35059.1"/>
    </source>
</evidence>
<accession>A0A6L2JE49</accession>
<organism evidence="2">
    <name type="scientific">Tanacetum cinerariifolium</name>
    <name type="common">Dalmatian daisy</name>
    <name type="synonym">Chrysanthemum cinerariifolium</name>
    <dbReference type="NCBI Taxonomy" id="118510"/>
    <lineage>
        <taxon>Eukaryota</taxon>
        <taxon>Viridiplantae</taxon>
        <taxon>Streptophyta</taxon>
        <taxon>Embryophyta</taxon>
        <taxon>Tracheophyta</taxon>
        <taxon>Spermatophyta</taxon>
        <taxon>Magnoliopsida</taxon>
        <taxon>eudicotyledons</taxon>
        <taxon>Gunneridae</taxon>
        <taxon>Pentapetalae</taxon>
        <taxon>asterids</taxon>
        <taxon>campanulids</taxon>
        <taxon>Asterales</taxon>
        <taxon>Asteraceae</taxon>
        <taxon>Asteroideae</taxon>
        <taxon>Anthemideae</taxon>
        <taxon>Anthemidinae</taxon>
        <taxon>Tanacetum</taxon>
    </lineage>
</organism>
<dbReference type="EMBL" id="BKCJ010000650">
    <property type="protein sequence ID" value="GEU35059.1"/>
    <property type="molecule type" value="Genomic_DNA"/>
</dbReference>
<proteinExistence type="predicted"/>
<keyword evidence="1" id="KW-1133">Transmembrane helix</keyword>
<comment type="caution">
    <text evidence="2">The sequence shown here is derived from an EMBL/GenBank/DDBJ whole genome shotgun (WGS) entry which is preliminary data.</text>
</comment>
<dbReference type="AlphaFoldDB" id="A0A6L2JE49"/>
<keyword evidence="1" id="KW-0472">Membrane</keyword>
<keyword evidence="1" id="KW-0812">Transmembrane</keyword>
<gene>
    <name evidence="2" type="ORF">Tci_007037</name>
</gene>